<evidence type="ECO:0000256" key="6">
    <source>
        <dbReference type="ARBA" id="ARBA00023242"/>
    </source>
</evidence>
<keyword evidence="7" id="KW-0131">Cell cycle</keyword>
<dbReference type="SUPFAM" id="SSF52540">
    <property type="entry name" value="P-loop containing nucleoside triphosphate hydrolases"/>
    <property type="match status" value="1"/>
</dbReference>
<dbReference type="Pfam" id="PF03215">
    <property type="entry name" value="Rad17"/>
    <property type="match status" value="1"/>
</dbReference>
<dbReference type="InterPro" id="IPR004582">
    <property type="entry name" value="Checkpoint_prot_Rad17_Rad24"/>
</dbReference>
<dbReference type="PANTHER" id="PTHR12172">
    <property type="entry name" value="CELL CYCLE CHECKPOINT PROTEIN RAD17"/>
    <property type="match status" value="1"/>
</dbReference>
<evidence type="ECO:0000256" key="3">
    <source>
        <dbReference type="ARBA" id="ARBA00022741"/>
    </source>
</evidence>
<dbReference type="GO" id="GO:0003682">
    <property type="term" value="F:chromatin binding"/>
    <property type="evidence" value="ECO:0007669"/>
    <property type="project" value="TreeGrafter"/>
</dbReference>
<keyword evidence="10" id="KW-1185">Reference proteome</keyword>
<keyword evidence="6" id="KW-0539">Nucleus</keyword>
<feature type="compositionally biased region" description="Gly residues" evidence="8">
    <location>
        <begin position="460"/>
        <end position="473"/>
    </location>
</feature>
<evidence type="ECO:0000256" key="5">
    <source>
        <dbReference type="ARBA" id="ARBA00022840"/>
    </source>
</evidence>
<feature type="compositionally biased region" description="Polar residues" evidence="8">
    <location>
        <begin position="8"/>
        <end position="20"/>
    </location>
</feature>
<evidence type="ECO:0000313" key="10">
    <source>
        <dbReference type="Proteomes" id="UP000053890"/>
    </source>
</evidence>
<feature type="region of interest" description="Disordered" evidence="8">
    <location>
        <begin position="1"/>
        <end position="148"/>
    </location>
</feature>
<proteinExistence type="inferred from homology"/>
<feature type="compositionally biased region" description="Acidic residues" evidence="8">
    <location>
        <begin position="129"/>
        <end position="147"/>
    </location>
</feature>
<organism evidence="9 10">
    <name type="scientific">Rhodotorula graminis (strain WP1)</name>
    <dbReference type="NCBI Taxonomy" id="578459"/>
    <lineage>
        <taxon>Eukaryota</taxon>
        <taxon>Fungi</taxon>
        <taxon>Dikarya</taxon>
        <taxon>Basidiomycota</taxon>
        <taxon>Pucciniomycotina</taxon>
        <taxon>Microbotryomycetes</taxon>
        <taxon>Sporidiobolales</taxon>
        <taxon>Sporidiobolaceae</taxon>
        <taxon>Rhodotorula</taxon>
    </lineage>
</organism>
<dbReference type="AlphaFoldDB" id="A0A0P9IUM8"/>
<dbReference type="GO" id="GO:0005524">
    <property type="term" value="F:ATP binding"/>
    <property type="evidence" value="ECO:0007669"/>
    <property type="project" value="UniProtKB-KW"/>
</dbReference>
<dbReference type="EMBL" id="KQ474084">
    <property type="protein sequence ID" value="KPV73164.1"/>
    <property type="molecule type" value="Genomic_DNA"/>
</dbReference>
<feature type="compositionally biased region" description="Acidic residues" evidence="8">
    <location>
        <begin position="783"/>
        <end position="794"/>
    </location>
</feature>
<evidence type="ECO:0008006" key="11">
    <source>
        <dbReference type="Google" id="ProtNLM"/>
    </source>
</evidence>
<reference evidence="9 10" key="1">
    <citation type="journal article" date="2015" name="Front. Microbiol.">
        <title>Genome sequence of the plant growth promoting endophytic yeast Rhodotorula graminis WP1.</title>
        <authorList>
            <person name="Firrincieli A."/>
            <person name="Otillar R."/>
            <person name="Salamov A."/>
            <person name="Schmutz J."/>
            <person name="Khan Z."/>
            <person name="Redman R.S."/>
            <person name="Fleck N.D."/>
            <person name="Lindquist E."/>
            <person name="Grigoriev I.V."/>
            <person name="Doty S.L."/>
        </authorList>
    </citation>
    <scope>NUCLEOTIDE SEQUENCE [LARGE SCALE GENOMIC DNA]</scope>
    <source>
        <strain evidence="9 10">WP1</strain>
    </source>
</reference>
<dbReference type="GO" id="GO:0005634">
    <property type="term" value="C:nucleus"/>
    <property type="evidence" value="ECO:0007669"/>
    <property type="project" value="UniProtKB-SubCell"/>
</dbReference>
<evidence type="ECO:0000256" key="8">
    <source>
        <dbReference type="SAM" id="MobiDB-lite"/>
    </source>
</evidence>
<sequence>MGRASKSAKPTSPRQFSISSFLPKLAPTASTSSSTSLTKRPAKHEDGEGVLSDDDAPSSRDQFKVPPVPAKRASKAKGKQVAVLDLTEDDEDVVEAPSSSPPPPAPKKKPTTTKKTTDKKGKGKAAVKDDDEDDHDDDDLAEQDDPDAMWVDRFAPRNRDDLALHARKLTDLESWLVEAFALEGRPKHLAKYRRVLVLSGPAGAGKTAALRTLAREMGVELVEWREGTSVQLADEHRESLMHRFASFLSRAGMAPALDFGPDPSDPSTSSSASSSSAPTTSSARTSTSSRRLLLIEDLPNVSHYPTKLALRSALAQYLSSPRVTAPLVLIVSEALARPGDDEAGGGGGGWLSGNGRRGDSVDARGVCGVEVLEHPACREIAFNPVAPTIMRKALVRTLDRIYSTSSASSSSSSSLSTALASRPTLATLDVLVAHSGGDMRSALMSLQFLLTEGEGPGATSIGGGASAAAGGKGGKGKGRKRKRKGESDSEEESVGARGKGKVGKEGVKKLLQFVTARESSLFIFHALGKVLYNKRWGDSPDDDKKDRDRVGIVQERDEASRLPRHLRDEWDRRPSKVDPDVLFAEAPLDADIFLSYLHHNYPPFTDEIDECSGIVDALSAADVVMSARDEGDEAYRHRPLTSLYGFHLGVRTTLMALPSPVTRRKQVLRKSELWETLRLARQNDEGVDEVLVGGALGLAPGQKSMVVEEVVPWLGLINPSGTSPFLLSLSTFPPLSTAAQPLVTGAAIGEKDVSALQDEAGDDEDAPAVDLSEPRRGGRVLQELEDDDDDDDDDVKPVVAAAGAAVRGGERGEVELLFDPDDDIESD</sequence>
<dbReference type="RefSeq" id="XP_018269213.1">
    <property type="nucleotide sequence ID" value="XM_018417820.1"/>
</dbReference>
<name>A0A0P9IUM8_RHOGW</name>
<feature type="compositionally biased region" description="Low complexity" evidence="8">
    <location>
        <begin position="23"/>
        <end position="39"/>
    </location>
</feature>
<dbReference type="OMA" id="WWDVQKK"/>
<accession>A0A0P9IUM8</accession>
<feature type="compositionally biased region" description="Basic residues" evidence="8">
    <location>
        <begin position="474"/>
        <end position="484"/>
    </location>
</feature>
<dbReference type="OrthoDB" id="10265971at2759"/>
<protein>
    <recommendedName>
        <fullName evidence="11">AAA+ ATPase domain-containing protein</fullName>
    </recommendedName>
</protein>
<keyword evidence="3" id="KW-0547">Nucleotide-binding</keyword>
<dbReference type="Gene3D" id="3.40.50.300">
    <property type="entry name" value="P-loop containing nucleotide triphosphate hydrolases"/>
    <property type="match status" value="1"/>
</dbReference>
<gene>
    <name evidence="9" type="ORF">RHOBADRAFT_55377</name>
</gene>
<feature type="compositionally biased region" description="Low complexity" evidence="8">
    <location>
        <begin position="265"/>
        <end position="288"/>
    </location>
</feature>
<dbReference type="GO" id="GO:0003689">
    <property type="term" value="F:DNA clamp loader activity"/>
    <property type="evidence" value="ECO:0007669"/>
    <property type="project" value="TreeGrafter"/>
</dbReference>
<dbReference type="GeneID" id="28978268"/>
<dbReference type="GO" id="GO:0006281">
    <property type="term" value="P:DNA repair"/>
    <property type="evidence" value="ECO:0007669"/>
    <property type="project" value="InterPro"/>
</dbReference>
<keyword evidence="4" id="KW-0227">DNA damage</keyword>
<dbReference type="GO" id="GO:0000077">
    <property type="term" value="P:DNA damage checkpoint signaling"/>
    <property type="evidence" value="ECO:0007669"/>
    <property type="project" value="TreeGrafter"/>
</dbReference>
<dbReference type="InterPro" id="IPR027417">
    <property type="entry name" value="P-loop_NTPase"/>
</dbReference>
<evidence type="ECO:0000313" key="9">
    <source>
        <dbReference type="EMBL" id="KPV73164.1"/>
    </source>
</evidence>
<feature type="region of interest" description="Disordered" evidence="8">
    <location>
        <begin position="256"/>
        <end position="288"/>
    </location>
</feature>
<feature type="region of interest" description="Disordered" evidence="8">
    <location>
        <begin position="537"/>
        <end position="556"/>
    </location>
</feature>
<feature type="region of interest" description="Disordered" evidence="8">
    <location>
        <begin position="460"/>
        <end position="501"/>
    </location>
</feature>
<comment type="similarity">
    <text evidence="2">Belongs to the rad17/RAD24 family.</text>
</comment>
<evidence type="ECO:0000256" key="4">
    <source>
        <dbReference type="ARBA" id="ARBA00022763"/>
    </source>
</evidence>
<dbReference type="STRING" id="578459.A0A0P9IUM8"/>
<evidence type="ECO:0000256" key="2">
    <source>
        <dbReference type="ARBA" id="ARBA00006168"/>
    </source>
</evidence>
<keyword evidence="5" id="KW-0067">ATP-binding</keyword>
<dbReference type="PANTHER" id="PTHR12172:SF0">
    <property type="entry name" value="CELL CYCLE CHECKPOINT PROTEIN RAD17"/>
    <property type="match status" value="1"/>
</dbReference>
<feature type="region of interest" description="Disordered" evidence="8">
    <location>
        <begin position="758"/>
        <end position="796"/>
    </location>
</feature>
<evidence type="ECO:0000256" key="7">
    <source>
        <dbReference type="ARBA" id="ARBA00023306"/>
    </source>
</evidence>
<dbReference type="GO" id="GO:0033314">
    <property type="term" value="P:mitotic DNA replication checkpoint signaling"/>
    <property type="evidence" value="ECO:0007669"/>
    <property type="project" value="TreeGrafter"/>
</dbReference>
<dbReference type="Proteomes" id="UP000053890">
    <property type="component" value="Unassembled WGS sequence"/>
</dbReference>
<comment type="subcellular location">
    <subcellularLocation>
        <location evidence="1">Nucleus</location>
    </subcellularLocation>
</comment>
<evidence type="ECO:0000256" key="1">
    <source>
        <dbReference type="ARBA" id="ARBA00004123"/>
    </source>
</evidence>